<reference evidence="1 2" key="1">
    <citation type="submission" date="2019-07" db="EMBL/GenBank/DDBJ databases">
        <authorList>
            <person name="Jastrzebski P J."/>
            <person name="Paukszto L."/>
            <person name="Jastrzebski P J."/>
        </authorList>
    </citation>
    <scope>NUCLEOTIDE SEQUENCE [LARGE SCALE GENOMIC DNA]</scope>
    <source>
        <strain evidence="1 2">WMS-il1</strain>
    </source>
</reference>
<name>A0A564ZEA9_HYMDI</name>
<evidence type="ECO:0000313" key="1">
    <source>
        <dbReference type="EMBL" id="VUZ57178.1"/>
    </source>
</evidence>
<dbReference type="AlphaFoldDB" id="A0A564ZEA9"/>
<dbReference type="EMBL" id="CABIJS010000712">
    <property type="protein sequence ID" value="VUZ57178.1"/>
    <property type="molecule type" value="Genomic_DNA"/>
</dbReference>
<dbReference type="Proteomes" id="UP000321570">
    <property type="component" value="Unassembled WGS sequence"/>
</dbReference>
<organism evidence="1 2">
    <name type="scientific">Hymenolepis diminuta</name>
    <name type="common">Rat tapeworm</name>
    <dbReference type="NCBI Taxonomy" id="6216"/>
    <lineage>
        <taxon>Eukaryota</taxon>
        <taxon>Metazoa</taxon>
        <taxon>Spiralia</taxon>
        <taxon>Lophotrochozoa</taxon>
        <taxon>Platyhelminthes</taxon>
        <taxon>Cestoda</taxon>
        <taxon>Eucestoda</taxon>
        <taxon>Cyclophyllidea</taxon>
        <taxon>Hymenolepididae</taxon>
        <taxon>Hymenolepis</taxon>
    </lineage>
</organism>
<accession>A0A564ZEA9</accession>
<protein>
    <submittedName>
        <fullName evidence="1">Uncharacterized protein</fullName>
    </submittedName>
</protein>
<sequence>MLVNVIIRRIAQSSKKRIGQKNISNKKPHHRYAGYAEKYTIAKIVHTEFTCVMCVERKEMRDDKRVI</sequence>
<evidence type="ECO:0000313" key="2">
    <source>
        <dbReference type="Proteomes" id="UP000321570"/>
    </source>
</evidence>
<proteinExistence type="predicted"/>
<keyword evidence="2" id="KW-1185">Reference proteome</keyword>
<gene>
    <name evidence="1" type="ORF">WMSIL1_LOCUS14649</name>
</gene>